<name>A0A914CCW0_9BILA</name>
<evidence type="ECO:0000313" key="4">
    <source>
        <dbReference type="WBParaSite" id="ACRNAN_Path_784.g2967.t1"/>
    </source>
</evidence>
<dbReference type="SUPFAM" id="SSF46934">
    <property type="entry name" value="UBA-like"/>
    <property type="match status" value="1"/>
</dbReference>
<feature type="compositionally biased region" description="Low complexity" evidence="1">
    <location>
        <begin position="770"/>
        <end position="782"/>
    </location>
</feature>
<dbReference type="PROSITE" id="PS51140">
    <property type="entry name" value="CUE"/>
    <property type="match status" value="1"/>
</dbReference>
<feature type="compositionally biased region" description="Polar residues" evidence="1">
    <location>
        <begin position="812"/>
        <end position="822"/>
    </location>
</feature>
<evidence type="ECO:0000256" key="1">
    <source>
        <dbReference type="SAM" id="MobiDB-lite"/>
    </source>
</evidence>
<dbReference type="CDD" id="cd14364">
    <property type="entry name" value="CUE_ASCC2"/>
    <property type="match status" value="1"/>
</dbReference>
<protein>
    <submittedName>
        <fullName evidence="4">CUE domain-containing protein</fullName>
    </submittedName>
</protein>
<feature type="compositionally biased region" description="Basic and acidic residues" evidence="1">
    <location>
        <begin position="478"/>
        <end position="495"/>
    </location>
</feature>
<dbReference type="Pfam" id="PF02845">
    <property type="entry name" value="CUE"/>
    <property type="match status" value="1"/>
</dbReference>
<proteinExistence type="predicted"/>
<feature type="region of interest" description="Disordered" evidence="1">
    <location>
        <begin position="691"/>
        <end position="851"/>
    </location>
</feature>
<reference evidence="4" key="1">
    <citation type="submission" date="2022-11" db="UniProtKB">
        <authorList>
            <consortium name="WormBaseParasite"/>
        </authorList>
    </citation>
    <scope>IDENTIFICATION</scope>
</reference>
<feature type="compositionally biased region" description="Basic and acidic residues" evidence="1">
    <location>
        <begin position="750"/>
        <end position="759"/>
    </location>
</feature>
<dbReference type="PANTHER" id="PTHR21494:SF0">
    <property type="entry name" value="ACTIVATING SIGNAL COINTEGRATOR 1 COMPLEX SUBUNIT 2"/>
    <property type="match status" value="1"/>
</dbReference>
<dbReference type="WBParaSite" id="ACRNAN_Path_784.g2967.t1">
    <property type="protein sequence ID" value="ACRNAN_Path_784.g2967.t1"/>
    <property type="gene ID" value="ACRNAN_Path_784.g2967"/>
</dbReference>
<dbReference type="PANTHER" id="PTHR21494">
    <property type="entry name" value="ACTIVATING SIGNAL COINTEGRATOR 1 COMPLEX SUBUNIT 2 ASC-1 COMPLEX SUBUNIT P100"/>
    <property type="match status" value="1"/>
</dbReference>
<feature type="domain" description="CUE" evidence="2">
    <location>
        <begin position="392"/>
        <end position="435"/>
    </location>
</feature>
<feature type="region of interest" description="Disordered" evidence="1">
    <location>
        <begin position="477"/>
        <end position="496"/>
    </location>
</feature>
<sequence>MSITLNKDIVYESDEKELRPLSFKGTNKEEWIQLVTSANFYFEIILSFPSEAFWSTVAYSKVPLRLLDSFLNIFPRNYELAQKKLYFASDVQIRELLLQLHQRILLFVLRLFTSVKLDVDEVAYDNKTIASFLYIHGIFTGERLAKICAIYGRDHKDVLAIVLSRLFKAQPKLLTLLNSFFDKTREDMTQLGSKIEMICEQENLKMEHVSQYSDAVSKYLDGAIDLFFSLLSLVKVVKIEEIASYKKYFIVVAKFVNNIATVLSDQILLDLSSTHQSYLKRFLVKRSMLLQNAMHFFVELYKSEAVLDQVRYEIIYEVLNFKECLVRFHFHDQINLQKELKRLEAKGICTEEHTKTCLKALNKSIKEQADEIKSRLYQQGLLQYIGKPLNPEISSAIDNLQDLFPTCSGELLHLCLRHFGYDIEAVTNALLEPSTLPLHMQILLAAKEDFSNIDMNGAVFPILVDDFEEDIETETVEAEEKEKSQQQEKLLETTTKKPTFSLDLEPSIPKNEPKSASAQIEEIKSRATVTKKLEKFMENASGIIDTSEAKTVYESVQKAHLGIEMEQVKVGDKLMVKHDKERKLQMTLTEEEKAAIRAATLDKHYLIEYEDEMEEKAIEEEQKRGFQVTTSGRIDQRLAAEVGVSGRFNRPKYLRGDDYEDEYDDTYDDTQLYAMDIGAIKIEDEEASEIFEGKTKKGQTKEETKDVKLYKIEKDMRQPPPGFKKSWTAGGAPKPAHNQSSEPFKQPQKIIERPQHFKDAAATADQKNYSASSQRTFSSHSSTQPYQSDDQPRGFNQHHRGGPTHRGGGGNQPESSSHSNYTGGRDRQMKERHKNQNRQRGADKKSRGGMF</sequence>
<dbReference type="Gene3D" id="1.10.8.10">
    <property type="entry name" value="DNA helicase RuvA subunit, C-terminal domain"/>
    <property type="match status" value="1"/>
</dbReference>
<dbReference type="InterPro" id="IPR052586">
    <property type="entry name" value="ASCC2"/>
</dbReference>
<dbReference type="Proteomes" id="UP000887540">
    <property type="component" value="Unplaced"/>
</dbReference>
<dbReference type="GO" id="GO:0043130">
    <property type="term" value="F:ubiquitin binding"/>
    <property type="evidence" value="ECO:0007669"/>
    <property type="project" value="InterPro"/>
</dbReference>
<dbReference type="InterPro" id="IPR009060">
    <property type="entry name" value="UBA-like_sf"/>
</dbReference>
<evidence type="ECO:0000259" key="2">
    <source>
        <dbReference type="PROSITE" id="PS51140"/>
    </source>
</evidence>
<organism evidence="3 4">
    <name type="scientific">Acrobeloides nanus</name>
    <dbReference type="NCBI Taxonomy" id="290746"/>
    <lineage>
        <taxon>Eukaryota</taxon>
        <taxon>Metazoa</taxon>
        <taxon>Ecdysozoa</taxon>
        <taxon>Nematoda</taxon>
        <taxon>Chromadorea</taxon>
        <taxon>Rhabditida</taxon>
        <taxon>Tylenchina</taxon>
        <taxon>Cephalobomorpha</taxon>
        <taxon>Cephaloboidea</taxon>
        <taxon>Cephalobidae</taxon>
        <taxon>Acrobeloides</taxon>
    </lineage>
</organism>
<feature type="compositionally biased region" description="Basic and acidic residues" evidence="1">
    <location>
        <begin position="840"/>
        <end position="851"/>
    </location>
</feature>
<dbReference type="InterPro" id="IPR003892">
    <property type="entry name" value="CUE"/>
</dbReference>
<feature type="compositionally biased region" description="Basic and acidic residues" evidence="1">
    <location>
        <begin position="691"/>
        <end position="717"/>
    </location>
</feature>
<dbReference type="InterPro" id="IPR041800">
    <property type="entry name" value="ASCC2_CUE"/>
</dbReference>
<accession>A0A914CCW0</accession>
<dbReference type="AlphaFoldDB" id="A0A914CCW0"/>
<evidence type="ECO:0000313" key="3">
    <source>
        <dbReference type="Proteomes" id="UP000887540"/>
    </source>
</evidence>
<keyword evidence="3" id="KW-1185">Reference proteome</keyword>